<dbReference type="AlphaFoldDB" id="N9VG51"/>
<protein>
    <submittedName>
        <fullName evidence="1">4'-phosphopantetheinyl transferase</fullName>
    </submittedName>
</protein>
<keyword evidence="1" id="KW-0808">Transferase</keyword>
<feature type="non-terminal residue" evidence="1">
    <location>
        <position position="1"/>
    </location>
</feature>
<reference evidence="1 2" key="1">
    <citation type="journal article" date="2013" name="Genome Announc.">
        <title>Draft Genome Sequence of the Aeromonas diversa Type Strain.</title>
        <authorList>
            <person name="Farfan M."/>
            <person name="Spataro N."/>
            <person name="Sanglas A."/>
            <person name="Albarral V."/>
            <person name="Loren J.G."/>
            <person name="Bosch E."/>
            <person name="Fuste M.C."/>
        </authorList>
    </citation>
    <scope>NUCLEOTIDE SEQUENCE [LARGE SCALE GENOMIC DNA]</scope>
    <source>
        <strain evidence="1 2">2478-85</strain>
    </source>
</reference>
<gene>
    <name evidence="1" type="ORF">G114_18731</name>
</gene>
<dbReference type="GO" id="GO:0016740">
    <property type="term" value="F:transferase activity"/>
    <property type="evidence" value="ECO:0007669"/>
    <property type="project" value="UniProtKB-KW"/>
</dbReference>
<evidence type="ECO:0000313" key="2">
    <source>
        <dbReference type="Proteomes" id="UP000023775"/>
    </source>
</evidence>
<keyword evidence="2" id="KW-1185">Reference proteome</keyword>
<dbReference type="Proteomes" id="UP000023775">
    <property type="component" value="Unassembled WGS sequence"/>
</dbReference>
<sequence>LLKAHGGGLAAGLDKIIFHPAQHWRLENRLDQHSYEVSDTPL</sequence>
<comment type="caution">
    <text evidence="1">The sequence shown here is derived from an EMBL/GenBank/DDBJ whole genome shotgun (WGS) entry which is preliminary data.</text>
</comment>
<dbReference type="eggNOG" id="COG2091">
    <property type="taxonomic scope" value="Bacteria"/>
</dbReference>
<evidence type="ECO:0000313" key="1">
    <source>
        <dbReference type="EMBL" id="ENY70376.1"/>
    </source>
</evidence>
<proteinExistence type="predicted"/>
<name>N9VG51_9GAMM</name>
<accession>N9VG51</accession>
<dbReference type="EMBL" id="APVG01000084">
    <property type="protein sequence ID" value="ENY70376.1"/>
    <property type="molecule type" value="Genomic_DNA"/>
</dbReference>
<organism evidence="1 2">
    <name type="scientific">Aeromonas diversa CDC 2478-85</name>
    <dbReference type="NCBI Taxonomy" id="1268237"/>
    <lineage>
        <taxon>Bacteria</taxon>
        <taxon>Pseudomonadati</taxon>
        <taxon>Pseudomonadota</taxon>
        <taxon>Gammaproteobacteria</taxon>
        <taxon>Aeromonadales</taxon>
        <taxon>Aeromonadaceae</taxon>
        <taxon>Aeromonas</taxon>
    </lineage>
</organism>